<dbReference type="PROSITE" id="PS00737">
    <property type="entry name" value="THIOLASE_2"/>
    <property type="match status" value="1"/>
</dbReference>
<evidence type="ECO:0000256" key="4">
    <source>
        <dbReference type="PIRSR" id="PIRSR000429-1"/>
    </source>
</evidence>
<dbReference type="InterPro" id="IPR016039">
    <property type="entry name" value="Thiolase-like"/>
</dbReference>
<dbReference type="InterPro" id="IPR020615">
    <property type="entry name" value="Thiolase_acyl_enz_int_AS"/>
</dbReference>
<dbReference type="OrthoDB" id="5404651at2759"/>
<proteinExistence type="inferred from homology"/>
<evidence type="ECO:0000256" key="3">
    <source>
        <dbReference type="ARBA" id="ARBA00023315"/>
    </source>
</evidence>
<reference evidence="9" key="1">
    <citation type="journal article" date="2018" name="Nat. Microbiol.">
        <title>Leveraging single-cell genomics to expand the fungal tree of life.</title>
        <authorList>
            <person name="Ahrendt S.R."/>
            <person name="Quandt C.A."/>
            <person name="Ciobanu D."/>
            <person name="Clum A."/>
            <person name="Salamov A."/>
            <person name="Andreopoulos B."/>
            <person name="Cheng J.F."/>
            <person name="Woyke T."/>
            <person name="Pelin A."/>
            <person name="Henrissat B."/>
            <person name="Reynolds N.K."/>
            <person name="Benny G.L."/>
            <person name="Smith M.E."/>
            <person name="James T.Y."/>
            <person name="Grigoriev I.V."/>
        </authorList>
    </citation>
    <scope>NUCLEOTIDE SEQUENCE [LARGE SCALE GENOMIC DNA]</scope>
    <source>
        <strain evidence="9">ATCC 52028</strain>
    </source>
</reference>
<evidence type="ECO:0000259" key="7">
    <source>
        <dbReference type="Pfam" id="PF02803"/>
    </source>
</evidence>
<dbReference type="PROSITE" id="PS00099">
    <property type="entry name" value="THIOLASE_3"/>
    <property type="match status" value="1"/>
</dbReference>
<dbReference type="NCBIfam" id="TIGR01930">
    <property type="entry name" value="AcCoA-C-Actrans"/>
    <property type="match status" value="1"/>
</dbReference>
<feature type="active site" description="Proton acceptor" evidence="4">
    <location>
        <position position="384"/>
    </location>
</feature>
<dbReference type="PIRSF" id="PIRSF000429">
    <property type="entry name" value="Ac-CoA_Ac_transf"/>
    <property type="match status" value="1"/>
</dbReference>
<dbReference type="Pfam" id="PF02803">
    <property type="entry name" value="Thiolase_C"/>
    <property type="match status" value="1"/>
</dbReference>
<feature type="domain" description="Thiolase N-terminal" evidence="6">
    <location>
        <begin position="9"/>
        <end position="266"/>
    </location>
</feature>
<dbReference type="STRING" id="1555241.A0A4P9X7W9"/>
<dbReference type="InterPro" id="IPR020613">
    <property type="entry name" value="Thiolase_CS"/>
</dbReference>
<keyword evidence="3 5" id="KW-0012">Acyltransferase</keyword>
<dbReference type="GO" id="GO:0003985">
    <property type="term" value="F:acetyl-CoA C-acetyltransferase activity"/>
    <property type="evidence" value="ECO:0007669"/>
    <property type="project" value="TreeGrafter"/>
</dbReference>
<dbReference type="InterPro" id="IPR020610">
    <property type="entry name" value="Thiolase_AS"/>
</dbReference>
<accession>A0A4P9X7W9</accession>
<dbReference type="FunFam" id="3.40.47.10:FF:000010">
    <property type="entry name" value="Acetyl-CoA acetyltransferase (Thiolase)"/>
    <property type="match status" value="1"/>
</dbReference>
<evidence type="ECO:0000313" key="8">
    <source>
        <dbReference type="EMBL" id="RKP01356.1"/>
    </source>
</evidence>
<dbReference type="PROSITE" id="PS00098">
    <property type="entry name" value="THIOLASE_1"/>
    <property type="match status" value="1"/>
</dbReference>
<evidence type="ECO:0000256" key="2">
    <source>
        <dbReference type="ARBA" id="ARBA00022679"/>
    </source>
</evidence>
<dbReference type="GO" id="GO:0006635">
    <property type="term" value="P:fatty acid beta-oxidation"/>
    <property type="evidence" value="ECO:0007669"/>
    <property type="project" value="TreeGrafter"/>
</dbReference>
<evidence type="ECO:0000256" key="5">
    <source>
        <dbReference type="RuleBase" id="RU003557"/>
    </source>
</evidence>
<dbReference type="GO" id="GO:0005739">
    <property type="term" value="C:mitochondrion"/>
    <property type="evidence" value="ECO:0007669"/>
    <property type="project" value="TreeGrafter"/>
</dbReference>
<evidence type="ECO:0000256" key="1">
    <source>
        <dbReference type="ARBA" id="ARBA00010982"/>
    </source>
</evidence>
<dbReference type="CDD" id="cd00751">
    <property type="entry name" value="thiolase"/>
    <property type="match status" value="1"/>
</dbReference>
<dbReference type="Gene3D" id="3.40.47.10">
    <property type="match status" value="2"/>
</dbReference>
<evidence type="ECO:0008006" key="10">
    <source>
        <dbReference type="Google" id="ProtNLM"/>
    </source>
</evidence>
<feature type="domain" description="Thiolase C-terminal" evidence="7">
    <location>
        <begin position="275"/>
        <end position="397"/>
    </location>
</feature>
<dbReference type="AlphaFoldDB" id="A0A4P9X7W9"/>
<evidence type="ECO:0000259" key="6">
    <source>
        <dbReference type="Pfam" id="PF00108"/>
    </source>
</evidence>
<keyword evidence="9" id="KW-1185">Reference proteome</keyword>
<dbReference type="Proteomes" id="UP000274922">
    <property type="component" value="Unassembled WGS sequence"/>
</dbReference>
<evidence type="ECO:0000313" key="9">
    <source>
        <dbReference type="Proteomes" id="UP000274922"/>
    </source>
</evidence>
<name>A0A4P9X7W9_9FUNG</name>
<keyword evidence="2 5" id="KW-0808">Transferase</keyword>
<dbReference type="SUPFAM" id="SSF53901">
    <property type="entry name" value="Thiolase-like"/>
    <property type="match status" value="2"/>
</dbReference>
<dbReference type="EMBL" id="ML014175">
    <property type="protein sequence ID" value="RKP01356.1"/>
    <property type="molecule type" value="Genomic_DNA"/>
</dbReference>
<dbReference type="InterPro" id="IPR002155">
    <property type="entry name" value="Thiolase"/>
</dbReference>
<comment type="similarity">
    <text evidence="1 5">Belongs to the thiolase-like superfamily. Thiolase family.</text>
</comment>
<feature type="active site" description="Acyl-thioester intermediate" evidence="4">
    <location>
        <position position="93"/>
    </location>
</feature>
<dbReference type="PANTHER" id="PTHR18919">
    <property type="entry name" value="ACETYL-COA C-ACYLTRANSFERASE"/>
    <property type="match status" value="1"/>
</dbReference>
<dbReference type="InterPro" id="IPR020616">
    <property type="entry name" value="Thiolase_N"/>
</dbReference>
<dbReference type="InterPro" id="IPR020617">
    <property type="entry name" value="Thiolase_C"/>
</dbReference>
<feature type="active site" description="Proton acceptor" evidence="4">
    <location>
        <position position="354"/>
    </location>
</feature>
<dbReference type="Pfam" id="PF00108">
    <property type="entry name" value="Thiolase_N"/>
    <property type="match status" value="1"/>
</dbReference>
<dbReference type="PANTHER" id="PTHR18919:SF107">
    <property type="entry name" value="ACETYL-COA ACETYLTRANSFERASE, CYTOSOLIC"/>
    <property type="match status" value="1"/>
</dbReference>
<protein>
    <recommendedName>
        <fullName evidence="10">Thiolase</fullName>
    </recommendedName>
</protein>
<gene>
    <name evidence="8" type="ORF">CXG81DRAFT_18830</name>
</gene>
<sequence length="398" mass="41637">MSSKLGKDVFIVAAKRTPWGSFGGKLAHLSGNDLGGLASKAAVAQVGKPIPIDSVIYGNVLQTSRDAAYLARHVGHHAGVDITKPALTINRLCGSGFQSVINAAQEIQLGEAKIVLAGGSESMSQAPFAMRGTRSGIRYGQEPVLEDTLASALIDTFPTKTPMGITAENLAEKYSITRQDADAYALRSQQNWAAAQAEGRFAQEITPVSVKVKRETVSMDVDEYPRPKTTLETLAKLAPAFKKDGTATAGNSSGICDGAASLIVASGDAVKAHGLTPLARIVSYAYVGVEPTIMGIGPVPAVKLALKRAQLSLKDMGVKELNEAFASQALAVLRELGEDVSEWNTSGGSIAMGHPLGASGARILAHLTYELQRRQVPYALGTACIGGGQGIAVILERC</sequence>
<organism evidence="8 9">
    <name type="scientific">Caulochytrium protostelioides</name>
    <dbReference type="NCBI Taxonomy" id="1555241"/>
    <lineage>
        <taxon>Eukaryota</taxon>
        <taxon>Fungi</taxon>
        <taxon>Fungi incertae sedis</taxon>
        <taxon>Chytridiomycota</taxon>
        <taxon>Chytridiomycota incertae sedis</taxon>
        <taxon>Chytridiomycetes</taxon>
        <taxon>Caulochytriales</taxon>
        <taxon>Caulochytriaceae</taxon>
        <taxon>Caulochytrium</taxon>
    </lineage>
</organism>